<dbReference type="InterPro" id="IPR010998">
    <property type="entry name" value="Integrase_recombinase_N"/>
</dbReference>
<evidence type="ECO:0000256" key="6">
    <source>
        <dbReference type="ARBA" id="ARBA00022908"/>
    </source>
</evidence>
<feature type="active site" evidence="10">
    <location>
        <position position="278"/>
    </location>
</feature>
<dbReference type="InterPro" id="IPR050090">
    <property type="entry name" value="Tyrosine_recombinase_XerCD"/>
</dbReference>
<evidence type="ECO:0000256" key="9">
    <source>
        <dbReference type="ARBA" id="ARBA00023306"/>
    </source>
</evidence>
<dbReference type="GO" id="GO:0007059">
    <property type="term" value="P:chromosome segregation"/>
    <property type="evidence" value="ECO:0007669"/>
    <property type="project" value="UniProtKB-UniRule"/>
</dbReference>
<dbReference type="InterPro" id="IPR011010">
    <property type="entry name" value="DNA_brk_join_enz"/>
</dbReference>
<dbReference type="InterPro" id="IPR002104">
    <property type="entry name" value="Integrase_catalytic"/>
</dbReference>
<dbReference type="InterPro" id="IPR004107">
    <property type="entry name" value="Integrase_SAM-like_N"/>
</dbReference>
<evidence type="ECO:0000256" key="2">
    <source>
        <dbReference type="ARBA" id="ARBA00010450"/>
    </source>
</evidence>
<name>A0A6P1ZI55_9BACT</name>
<dbReference type="InterPro" id="IPR013762">
    <property type="entry name" value="Integrase-like_cat_sf"/>
</dbReference>
<dbReference type="GO" id="GO:0009037">
    <property type="term" value="F:tyrosine-based site-specific recombinase activity"/>
    <property type="evidence" value="ECO:0007669"/>
    <property type="project" value="UniProtKB-UniRule"/>
</dbReference>
<feature type="active site" description="O-(3'-phospho-DNA)-tyrosine intermediate" evidence="10">
    <location>
        <position position="287"/>
    </location>
</feature>
<dbReference type="InterPro" id="IPR011932">
    <property type="entry name" value="Recomb_XerD"/>
</dbReference>
<dbReference type="NCBIfam" id="NF001399">
    <property type="entry name" value="PRK00283.1"/>
    <property type="match status" value="1"/>
</dbReference>
<proteinExistence type="inferred from homology"/>
<dbReference type="PROSITE" id="PS51898">
    <property type="entry name" value="TYR_RECOMBINASE"/>
    <property type="match status" value="1"/>
</dbReference>
<dbReference type="PROSITE" id="PS51900">
    <property type="entry name" value="CB"/>
    <property type="match status" value="1"/>
</dbReference>
<dbReference type="GO" id="GO:0003677">
    <property type="term" value="F:DNA binding"/>
    <property type="evidence" value="ECO:0007669"/>
    <property type="project" value="UniProtKB-UniRule"/>
</dbReference>
<keyword evidence="6 10" id="KW-0229">DNA integration</keyword>
<dbReference type="Proteomes" id="UP000434052">
    <property type="component" value="Unassembled WGS sequence"/>
</dbReference>
<feature type="active site" evidence="10">
    <location>
        <position position="159"/>
    </location>
</feature>
<evidence type="ECO:0000313" key="13">
    <source>
        <dbReference type="EMBL" id="TVM35004.1"/>
    </source>
</evidence>
<comment type="subcellular location">
    <subcellularLocation>
        <location evidence="1 10">Cytoplasm</location>
    </subcellularLocation>
</comment>
<keyword evidence="8 10" id="KW-0233">DNA recombination</keyword>
<dbReference type="EMBL" id="QMIF01000003">
    <property type="protein sequence ID" value="TVM35004.1"/>
    <property type="molecule type" value="Genomic_DNA"/>
</dbReference>
<dbReference type="OrthoDB" id="9801717at2"/>
<evidence type="ECO:0000256" key="3">
    <source>
        <dbReference type="ARBA" id="ARBA00022490"/>
    </source>
</evidence>
<comment type="function">
    <text evidence="10">Site-specific tyrosine recombinase, which acts by catalyzing the cutting and rejoining of the recombining DNA molecules. The XerC-XerD complex is essential to convert dimers of the bacterial chromosome into monomers to permit their segregation at cell division. It also contributes to the segregational stability of plasmids.</text>
</comment>
<feature type="active site" evidence="10">
    <location>
        <position position="255"/>
    </location>
</feature>
<feature type="active site" evidence="10">
    <location>
        <position position="252"/>
    </location>
</feature>
<dbReference type="Gene3D" id="1.10.443.10">
    <property type="entry name" value="Intergrase catalytic core"/>
    <property type="match status" value="1"/>
</dbReference>
<keyword evidence="3 10" id="KW-0963">Cytoplasm</keyword>
<dbReference type="SUPFAM" id="SSF56349">
    <property type="entry name" value="DNA breaking-rejoining enzymes"/>
    <property type="match status" value="1"/>
</dbReference>
<reference evidence="13 14" key="1">
    <citation type="submission" date="2018-06" db="EMBL/GenBank/DDBJ databases">
        <title>Complete genome of Desulfovibrio marinus P48SEP.</title>
        <authorList>
            <person name="Crispim J.S."/>
            <person name="Vidigal P.M.P."/>
            <person name="Silva L.C.F."/>
            <person name="Araujo L.C."/>
            <person name="Laguardia C.N."/>
            <person name="Dias R.S."/>
            <person name="Sousa M.P."/>
            <person name="Paula S.O."/>
            <person name="Silva C."/>
        </authorList>
    </citation>
    <scope>NUCLEOTIDE SEQUENCE [LARGE SCALE GENOMIC DNA]</scope>
    <source>
        <strain evidence="13 14">P48SEP</strain>
    </source>
</reference>
<sequence>MPQPPAPESPRGAVSSPLLDRYLEHLLVEKGLAERTLESYTHDLGTFLAFLQERGSSLEDVDEDSLLYYIVRERARGMNSRSMARRLSSLRGFFSYLFDEQLLPANPAENLENPKLTRNLPNVLSIEEISALLGACDLSTKLGFRDRTMLELLYAAGLRVSELISLRPLDYDPQAGLVKVWGKGSKERIVPIHDVAQDFLNEYLKSWRSSFSPVEDAAFLNRSGKGLSRVAIWKIIRKYAAQVGITKDISPHTFRHTFATHLLEGGADLRTVQILLGHADISATEIYTHVQAHRLAAIHRAHHPRSQ</sequence>
<dbReference type="Pfam" id="PF02899">
    <property type="entry name" value="Phage_int_SAM_1"/>
    <property type="match status" value="1"/>
</dbReference>
<dbReference type="GO" id="GO:0006313">
    <property type="term" value="P:DNA transposition"/>
    <property type="evidence" value="ECO:0007669"/>
    <property type="project" value="UniProtKB-UniRule"/>
</dbReference>
<feature type="domain" description="Tyr recombinase" evidence="11">
    <location>
        <begin position="119"/>
        <end position="300"/>
    </location>
</feature>
<evidence type="ECO:0000259" key="12">
    <source>
        <dbReference type="PROSITE" id="PS51900"/>
    </source>
</evidence>
<evidence type="ECO:0000256" key="10">
    <source>
        <dbReference type="HAMAP-Rule" id="MF_01808"/>
    </source>
</evidence>
<dbReference type="Gene3D" id="1.10.150.130">
    <property type="match status" value="1"/>
</dbReference>
<dbReference type="GO" id="GO:0005737">
    <property type="term" value="C:cytoplasm"/>
    <property type="evidence" value="ECO:0007669"/>
    <property type="project" value="UniProtKB-SubCell"/>
</dbReference>
<evidence type="ECO:0000256" key="8">
    <source>
        <dbReference type="ARBA" id="ARBA00023172"/>
    </source>
</evidence>
<dbReference type="RefSeq" id="WP_144234556.1">
    <property type="nucleotide sequence ID" value="NZ_QMIF01000003.1"/>
</dbReference>
<evidence type="ECO:0000313" key="14">
    <source>
        <dbReference type="Proteomes" id="UP000434052"/>
    </source>
</evidence>
<keyword evidence="4 10" id="KW-0132">Cell division</keyword>
<evidence type="ECO:0000256" key="4">
    <source>
        <dbReference type="ARBA" id="ARBA00022618"/>
    </source>
</evidence>
<keyword evidence="5 10" id="KW-0159">Chromosome partition</keyword>
<comment type="similarity">
    <text evidence="2">Belongs to the 'phage' integrase family. XerD subfamily.</text>
</comment>
<comment type="caution">
    <text evidence="13">The sequence shown here is derived from an EMBL/GenBank/DDBJ whole genome shotgun (WGS) entry which is preliminary data.</text>
</comment>
<evidence type="ECO:0000259" key="11">
    <source>
        <dbReference type="PROSITE" id="PS51898"/>
    </source>
</evidence>
<feature type="active site" evidence="10">
    <location>
        <position position="183"/>
    </location>
</feature>
<gene>
    <name evidence="13" type="primary">xerD</name>
    <name evidence="10" type="synonym">xerC</name>
    <name evidence="13" type="ORF">DQK91_06250</name>
</gene>
<accession>A0A6P1ZI55</accession>
<organism evidence="13 14">
    <name type="scientific">Oceanidesulfovibrio marinus</name>
    <dbReference type="NCBI Taxonomy" id="370038"/>
    <lineage>
        <taxon>Bacteria</taxon>
        <taxon>Pseudomonadati</taxon>
        <taxon>Thermodesulfobacteriota</taxon>
        <taxon>Desulfovibrionia</taxon>
        <taxon>Desulfovibrionales</taxon>
        <taxon>Desulfovibrionaceae</taxon>
        <taxon>Oceanidesulfovibrio</taxon>
    </lineage>
</organism>
<protein>
    <recommendedName>
        <fullName evidence="10">Tyrosine recombinase XerC</fullName>
    </recommendedName>
</protein>
<dbReference type="InterPro" id="IPR023009">
    <property type="entry name" value="Tyrosine_recombinase_XerC/XerD"/>
</dbReference>
<keyword evidence="9 10" id="KW-0131">Cell cycle</keyword>
<dbReference type="HAMAP" id="MF_01808">
    <property type="entry name" value="Recomb_XerC_XerD"/>
    <property type="match status" value="1"/>
</dbReference>
<dbReference type="InterPro" id="IPR044068">
    <property type="entry name" value="CB"/>
</dbReference>
<dbReference type="PANTHER" id="PTHR30349:SF81">
    <property type="entry name" value="TYROSINE RECOMBINASE XERC"/>
    <property type="match status" value="1"/>
</dbReference>
<comment type="subunit">
    <text evidence="10">Forms a cyclic heterotetrameric complex composed of two molecules of XerC and two molecules of XerD.</text>
</comment>
<feature type="domain" description="Core-binding (CB)" evidence="12">
    <location>
        <begin position="13"/>
        <end position="98"/>
    </location>
</feature>
<comment type="similarity">
    <text evidence="10">Belongs to the 'phage' integrase family. XerC subfamily.</text>
</comment>
<keyword evidence="7 10" id="KW-0238">DNA-binding</keyword>
<dbReference type="GO" id="GO:0051301">
    <property type="term" value="P:cell division"/>
    <property type="evidence" value="ECO:0007669"/>
    <property type="project" value="UniProtKB-KW"/>
</dbReference>
<evidence type="ECO:0000256" key="5">
    <source>
        <dbReference type="ARBA" id="ARBA00022829"/>
    </source>
</evidence>
<evidence type="ECO:0000256" key="7">
    <source>
        <dbReference type="ARBA" id="ARBA00023125"/>
    </source>
</evidence>
<dbReference type="Pfam" id="PF00589">
    <property type="entry name" value="Phage_integrase"/>
    <property type="match status" value="1"/>
</dbReference>
<dbReference type="NCBIfam" id="TIGR02225">
    <property type="entry name" value="recomb_XerD"/>
    <property type="match status" value="1"/>
</dbReference>
<dbReference type="AlphaFoldDB" id="A0A6P1ZI55"/>
<dbReference type="PANTHER" id="PTHR30349">
    <property type="entry name" value="PHAGE INTEGRASE-RELATED"/>
    <property type="match status" value="1"/>
</dbReference>
<evidence type="ECO:0000256" key="1">
    <source>
        <dbReference type="ARBA" id="ARBA00004496"/>
    </source>
</evidence>
<dbReference type="CDD" id="cd00798">
    <property type="entry name" value="INT_XerDC_C"/>
    <property type="match status" value="1"/>
</dbReference>